<feature type="chain" id="PRO_5012820540" description="Sporulation stage II protein D amidase enhancer LytB N-terminal domain-containing protein" evidence="1">
    <location>
        <begin position="35"/>
        <end position="726"/>
    </location>
</feature>
<reference evidence="3 4" key="1">
    <citation type="submission" date="2017-01" db="EMBL/GenBank/DDBJ databases">
        <title>Genome analysis of Paenibacillus selenitrireducens ES3-24.</title>
        <authorList>
            <person name="Xu D."/>
            <person name="Yao R."/>
            <person name="Zheng S."/>
        </authorList>
    </citation>
    <scope>NUCLEOTIDE SEQUENCE [LARGE SCALE GENOMIC DNA]</scope>
    <source>
        <strain evidence="3 4">ES3-24</strain>
    </source>
</reference>
<dbReference type="AlphaFoldDB" id="A0A1T2XKN6"/>
<dbReference type="Pfam" id="PF08486">
    <property type="entry name" value="SpoIID"/>
    <property type="match status" value="1"/>
</dbReference>
<dbReference type="PANTHER" id="PTHR30032">
    <property type="entry name" value="N-ACETYLMURAMOYL-L-ALANINE AMIDASE-RELATED"/>
    <property type="match status" value="1"/>
</dbReference>
<dbReference type="GO" id="GO:0030435">
    <property type="term" value="P:sporulation resulting in formation of a cellular spore"/>
    <property type="evidence" value="ECO:0007669"/>
    <property type="project" value="InterPro"/>
</dbReference>
<protein>
    <recommendedName>
        <fullName evidence="2">Sporulation stage II protein D amidase enhancer LytB N-terminal domain-containing protein</fullName>
    </recommendedName>
</protein>
<gene>
    <name evidence="3" type="ORF">BVG16_06445</name>
</gene>
<keyword evidence="4" id="KW-1185">Reference proteome</keyword>
<evidence type="ECO:0000313" key="3">
    <source>
        <dbReference type="EMBL" id="OPA80368.1"/>
    </source>
</evidence>
<evidence type="ECO:0000256" key="1">
    <source>
        <dbReference type="SAM" id="SignalP"/>
    </source>
</evidence>
<dbReference type="Proteomes" id="UP000190188">
    <property type="component" value="Unassembled WGS sequence"/>
</dbReference>
<comment type="caution">
    <text evidence="3">The sequence shown here is derived from an EMBL/GenBank/DDBJ whole genome shotgun (WGS) entry which is preliminary data.</text>
</comment>
<dbReference type="InterPro" id="IPR051922">
    <property type="entry name" value="Bact_Sporulation_Assoc"/>
</dbReference>
<organism evidence="3 4">
    <name type="scientific">Paenibacillus selenitireducens</name>
    <dbReference type="NCBI Taxonomy" id="1324314"/>
    <lineage>
        <taxon>Bacteria</taxon>
        <taxon>Bacillati</taxon>
        <taxon>Bacillota</taxon>
        <taxon>Bacilli</taxon>
        <taxon>Bacillales</taxon>
        <taxon>Paenibacillaceae</taxon>
        <taxon>Paenibacillus</taxon>
    </lineage>
</organism>
<dbReference type="STRING" id="1324314.BVG16_06445"/>
<dbReference type="NCBIfam" id="TIGR02669">
    <property type="entry name" value="SpoIID_LytB"/>
    <property type="match status" value="1"/>
</dbReference>
<dbReference type="OrthoDB" id="9794671at2"/>
<dbReference type="InterPro" id="IPR013486">
    <property type="entry name" value="SpoIID/LytB"/>
</dbReference>
<feature type="domain" description="Sporulation stage II protein D amidase enhancer LytB N-terminal" evidence="2">
    <location>
        <begin position="337"/>
        <end position="424"/>
    </location>
</feature>
<keyword evidence="1" id="KW-0732">Signal</keyword>
<dbReference type="RefSeq" id="WP_078497716.1">
    <property type="nucleotide sequence ID" value="NZ_MSZX01000002.1"/>
</dbReference>
<dbReference type="EMBL" id="MSZX01000002">
    <property type="protein sequence ID" value="OPA80368.1"/>
    <property type="molecule type" value="Genomic_DNA"/>
</dbReference>
<proteinExistence type="predicted"/>
<sequence>MYLLGRGKSRSFMGKMGLAALLSLSMVPMSLAQADEAAIQTENQGDMPTPTTKAPAMSSNDIRVVLFADLGTQYKAIQSTVTLTGANGYQIGVKDGAGFDAWLNVSSNQSVKFSVDRFMVKVQETSDTKEVAGIVNRLQSMKEAPQVIEVNRKGIKSYQIVLGDYASNAEAAKVRDRMTSDSTLAAYYKNGKPVVTGNLHYSAGSYGSEQQAAAVQQSALDAGLDAMLALQKDRNGALRFDVWVGQASDAAELSALKSDAAQKIPGVALQPVDTSRVSLIVRDDATTTYASGQDAIPHYYVSGDADQKIWMNSSDAGIQVTERSKRTYRGSLEVSAYNNRLALVNELPLEQYLYSVVAMEVSPSWPQETLKAQAVAARSYALFQGMKFKIGQVVDTTLSQAYYGMEKEHPNTNAAVDATAGIVMKVNGKIIEPVYSSNSGGKTADAAEIWGNPTSYLVSVDSPDEAAENGLPYWYRVMLNDGTTGYVREDMVQDTGTKTQAGLPIFKINTADTNIRPIPLIQSDVKPEAVVSVGTQVVVLERTIQSNTMHWVRGTYTSDELLKSMTGKVTSAVNGPITSLEVSSRGSSDRVTEVKVNGQVLAVKNPDTLRSALNGLPSTRFDIEETGRYTILGADGVNRTVASSNGTVQAITNAGKAALQANSNLFMGADQRARVVTGSIGYRFIGTGNGHGVGMSQWGAKGLADQGYDYQKILQYYYKDINLVKD</sequence>
<dbReference type="InterPro" id="IPR013693">
    <property type="entry name" value="SpoIID/LytB_N"/>
</dbReference>
<accession>A0A1T2XKN6</accession>
<evidence type="ECO:0000313" key="4">
    <source>
        <dbReference type="Proteomes" id="UP000190188"/>
    </source>
</evidence>
<feature type="signal peptide" evidence="1">
    <location>
        <begin position="1"/>
        <end position="34"/>
    </location>
</feature>
<name>A0A1T2XKN6_9BACL</name>
<dbReference type="GO" id="GO:0030288">
    <property type="term" value="C:outer membrane-bounded periplasmic space"/>
    <property type="evidence" value="ECO:0007669"/>
    <property type="project" value="TreeGrafter"/>
</dbReference>
<dbReference type="PANTHER" id="PTHR30032:SF4">
    <property type="entry name" value="AMIDASE ENHANCER"/>
    <property type="match status" value="1"/>
</dbReference>
<evidence type="ECO:0000259" key="2">
    <source>
        <dbReference type="Pfam" id="PF08486"/>
    </source>
</evidence>